<dbReference type="Gramene" id="KGN43804">
    <property type="protein sequence ID" value="KGN43804"/>
    <property type="gene ID" value="Csa_7G068570"/>
</dbReference>
<organism evidence="1 2">
    <name type="scientific">Cucumis sativus</name>
    <name type="common">Cucumber</name>
    <dbReference type="NCBI Taxonomy" id="3659"/>
    <lineage>
        <taxon>Eukaryota</taxon>
        <taxon>Viridiplantae</taxon>
        <taxon>Streptophyta</taxon>
        <taxon>Embryophyta</taxon>
        <taxon>Tracheophyta</taxon>
        <taxon>Spermatophyta</taxon>
        <taxon>Magnoliopsida</taxon>
        <taxon>eudicotyledons</taxon>
        <taxon>Gunneridae</taxon>
        <taxon>Pentapetalae</taxon>
        <taxon>rosids</taxon>
        <taxon>fabids</taxon>
        <taxon>Cucurbitales</taxon>
        <taxon>Cucurbitaceae</taxon>
        <taxon>Benincaseae</taxon>
        <taxon>Cucumis</taxon>
    </lineage>
</organism>
<sequence length="219" mass="25604">MKNGANNDQVSNEVVISEIKPNHWGDTVISIKSKLEQLPVVNKECKIYRVPKLLCQMKKTTYVPQVISIGPFHHGSKDLNATEPYKLQGLRNFLRRLDNHKEKSLEELVKIARSWIEEARSCYVDPIDMDDYEFVKMMLVDGCFIVEFFILVYSQYTTSNDHKFPQIDPNAGLLFYQGIIPDMYFDLLKLENQLPFFILQRLFELMPKENNPKSLIPRE</sequence>
<evidence type="ECO:0000313" key="1">
    <source>
        <dbReference type="EMBL" id="KGN43804.1"/>
    </source>
</evidence>
<reference evidence="1 2" key="1">
    <citation type="journal article" date="2009" name="Nat. Genet.">
        <title>The genome of the cucumber, Cucumis sativus L.</title>
        <authorList>
            <person name="Huang S."/>
            <person name="Li R."/>
            <person name="Zhang Z."/>
            <person name="Li L."/>
            <person name="Gu X."/>
            <person name="Fan W."/>
            <person name="Lucas W.J."/>
            <person name="Wang X."/>
            <person name="Xie B."/>
            <person name="Ni P."/>
            <person name="Ren Y."/>
            <person name="Zhu H."/>
            <person name="Li J."/>
            <person name="Lin K."/>
            <person name="Jin W."/>
            <person name="Fei Z."/>
            <person name="Li G."/>
            <person name="Staub J."/>
            <person name="Kilian A."/>
            <person name="van der Vossen E.A."/>
            <person name="Wu Y."/>
            <person name="Guo J."/>
            <person name="He J."/>
            <person name="Jia Z."/>
            <person name="Ren Y."/>
            <person name="Tian G."/>
            <person name="Lu Y."/>
            <person name="Ruan J."/>
            <person name="Qian W."/>
            <person name="Wang M."/>
            <person name="Huang Q."/>
            <person name="Li B."/>
            <person name="Xuan Z."/>
            <person name="Cao J."/>
            <person name="Asan"/>
            <person name="Wu Z."/>
            <person name="Zhang J."/>
            <person name="Cai Q."/>
            <person name="Bai Y."/>
            <person name="Zhao B."/>
            <person name="Han Y."/>
            <person name="Li Y."/>
            <person name="Li X."/>
            <person name="Wang S."/>
            <person name="Shi Q."/>
            <person name="Liu S."/>
            <person name="Cho W.K."/>
            <person name="Kim J.Y."/>
            <person name="Xu Y."/>
            <person name="Heller-Uszynska K."/>
            <person name="Miao H."/>
            <person name="Cheng Z."/>
            <person name="Zhang S."/>
            <person name="Wu J."/>
            <person name="Yang Y."/>
            <person name="Kang H."/>
            <person name="Li M."/>
            <person name="Liang H."/>
            <person name="Ren X."/>
            <person name="Shi Z."/>
            <person name="Wen M."/>
            <person name="Jian M."/>
            <person name="Yang H."/>
            <person name="Zhang G."/>
            <person name="Yang Z."/>
            <person name="Chen R."/>
            <person name="Liu S."/>
            <person name="Li J."/>
            <person name="Ma L."/>
            <person name="Liu H."/>
            <person name="Zhou Y."/>
            <person name="Zhao J."/>
            <person name="Fang X."/>
            <person name="Li G."/>
            <person name="Fang L."/>
            <person name="Li Y."/>
            <person name="Liu D."/>
            <person name="Zheng H."/>
            <person name="Zhang Y."/>
            <person name="Qin N."/>
            <person name="Li Z."/>
            <person name="Yang G."/>
            <person name="Yang S."/>
            <person name="Bolund L."/>
            <person name="Kristiansen K."/>
            <person name="Zheng H."/>
            <person name="Li S."/>
            <person name="Zhang X."/>
            <person name="Yang H."/>
            <person name="Wang J."/>
            <person name="Sun R."/>
            <person name="Zhang B."/>
            <person name="Jiang S."/>
            <person name="Wang J."/>
            <person name="Du Y."/>
            <person name="Li S."/>
        </authorList>
    </citation>
    <scope>NUCLEOTIDE SEQUENCE [LARGE SCALE GENOMIC DNA]</scope>
    <source>
        <strain evidence="2">cv. 9930</strain>
    </source>
</reference>
<protein>
    <submittedName>
        <fullName evidence="1">Uncharacterized protein</fullName>
    </submittedName>
</protein>
<dbReference type="PANTHER" id="PTHR31170:SF20">
    <property type="entry name" value="DUF247 DOMAIN PROTEIN"/>
    <property type="match status" value="1"/>
</dbReference>
<keyword evidence="2" id="KW-1185">Reference proteome</keyword>
<dbReference type="EMBL" id="CM002928">
    <property type="protein sequence ID" value="KGN43804.1"/>
    <property type="molecule type" value="Genomic_DNA"/>
</dbReference>
<accession>A0A0A0K4A0</accession>
<dbReference type="PANTHER" id="PTHR31170">
    <property type="entry name" value="BNAC04G53230D PROTEIN"/>
    <property type="match status" value="1"/>
</dbReference>
<dbReference type="Proteomes" id="UP000029981">
    <property type="component" value="Chromosome 7"/>
</dbReference>
<dbReference type="AlphaFoldDB" id="A0A0A0K4A0"/>
<dbReference type="InterPro" id="IPR004158">
    <property type="entry name" value="DUF247_pln"/>
</dbReference>
<dbReference type="Pfam" id="PF03140">
    <property type="entry name" value="DUF247"/>
    <property type="match status" value="1"/>
</dbReference>
<reference evidence="1 2" key="2">
    <citation type="journal article" date="2009" name="PLoS ONE">
        <title>An integrated genetic and cytogenetic map of the cucumber genome.</title>
        <authorList>
            <person name="Ren Y."/>
            <person name="Zhang Z."/>
            <person name="Liu J."/>
            <person name="Staub J.E."/>
            <person name="Han Y."/>
            <person name="Cheng Z."/>
            <person name="Li X."/>
            <person name="Lu J."/>
            <person name="Miao H."/>
            <person name="Kang H."/>
            <person name="Xie B."/>
            <person name="Gu X."/>
            <person name="Wang X."/>
            <person name="Du Y."/>
            <person name="Jin W."/>
            <person name="Huang S."/>
        </authorList>
    </citation>
    <scope>NUCLEOTIDE SEQUENCE [LARGE SCALE GENOMIC DNA]</scope>
    <source>
        <strain evidence="2">cv. 9930</strain>
    </source>
</reference>
<dbReference type="OMA" id="VIDIKAM"/>
<reference evidence="1 2" key="3">
    <citation type="journal article" date="2010" name="BMC Genomics">
        <title>Transcriptome sequencing and comparative analysis of cucumber flowers with different sex types.</title>
        <authorList>
            <person name="Guo S."/>
            <person name="Zheng Y."/>
            <person name="Joung J.G."/>
            <person name="Liu S."/>
            <person name="Zhang Z."/>
            <person name="Crasta O.R."/>
            <person name="Sobral B.W."/>
            <person name="Xu Y."/>
            <person name="Huang S."/>
            <person name="Fei Z."/>
        </authorList>
    </citation>
    <scope>NUCLEOTIDE SEQUENCE [LARGE SCALE GENOMIC DNA]</scope>
    <source>
        <strain evidence="2">cv. 9930</strain>
    </source>
</reference>
<proteinExistence type="predicted"/>
<evidence type="ECO:0000313" key="2">
    <source>
        <dbReference type="Proteomes" id="UP000029981"/>
    </source>
</evidence>
<gene>
    <name evidence="1" type="ORF">Csa_7G068570</name>
</gene>
<name>A0A0A0K4A0_CUCSA</name>
<reference evidence="1 2" key="4">
    <citation type="journal article" date="2011" name="BMC Genomics">
        <title>RNA-Seq improves annotation of protein-coding genes in the cucumber genome.</title>
        <authorList>
            <person name="Li Z."/>
            <person name="Zhang Z."/>
            <person name="Yan P."/>
            <person name="Huang S."/>
            <person name="Fei Z."/>
            <person name="Lin K."/>
        </authorList>
    </citation>
    <scope>NUCLEOTIDE SEQUENCE [LARGE SCALE GENOMIC DNA]</scope>
    <source>
        <strain evidence="2">cv. 9930</strain>
    </source>
</reference>
<dbReference type="STRING" id="3659.A0A0A0K4A0"/>